<dbReference type="InterPro" id="IPR001173">
    <property type="entry name" value="Glyco_trans_2-like"/>
</dbReference>
<proteinExistence type="predicted"/>
<dbReference type="AlphaFoldDB" id="A0A6C0CYM4"/>
<protein>
    <recommendedName>
        <fullName evidence="1">Glycosyltransferase 2-like domain-containing protein</fullName>
    </recommendedName>
</protein>
<evidence type="ECO:0000259" key="1">
    <source>
        <dbReference type="Pfam" id="PF00535"/>
    </source>
</evidence>
<dbReference type="Gene3D" id="3.90.550.10">
    <property type="entry name" value="Spore Coat Polysaccharide Biosynthesis Protein SpsA, Chain A"/>
    <property type="match status" value="1"/>
</dbReference>
<reference evidence="2" key="1">
    <citation type="journal article" date="2020" name="Nature">
        <title>Giant virus diversity and host interactions through global metagenomics.</title>
        <authorList>
            <person name="Schulz F."/>
            <person name="Roux S."/>
            <person name="Paez-Espino D."/>
            <person name="Jungbluth S."/>
            <person name="Walsh D.A."/>
            <person name="Denef V.J."/>
            <person name="McMahon K.D."/>
            <person name="Konstantinidis K.T."/>
            <person name="Eloe-Fadrosh E.A."/>
            <person name="Kyrpides N.C."/>
            <person name="Woyke T."/>
        </authorList>
    </citation>
    <scope>NUCLEOTIDE SEQUENCE</scope>
    <source>
        <strain evidence="2">GVMAG-M-3300023109-53</strain>
    </source>
</reference>
<dbReference type="SUPFAM" id="SSF53448">
    <property type="entry name" value="Nucleotide-diphospho-sugar transferases"/>
    <property type="match status" value="1"/>
</dbReference>
<dbReference type="CDD" id="cd00761">
    <property type="entry name" value="Glyco_tranf_GTA_type"/>
    <property type="match status" value="1"/>
</dbReference>
<dbReference type="PANTHER" id="PTHR22916">
    <property type="entry name" value="GLYCOSYLTRANSFERASE"/>
    <property type="match status" value="1"/>
</dbReference>
<organism evidence="2">
    <name type="scientific">viral metagenome</name>
    <dbReference type="NCBI Taxonomy" id="1070528"/>
    <lineage>
        <taxon>unclassified sequences</taxon>
        <taxon>metagenomes</taxon>
        <taxon>organismal metagenomes</taxon>
    </lineage>
</organism>
<dbReference type="Pfam" id="PF00535">
    <property type="entry name" value="Glycos_transf_2"/>
    <property type="match status" value="1"/>
</dbReference>
<name>A0A6C0CYM4_9ZZZZ</name>
<accession>A0A6C0CYM4</accession>
<feature type="domain" description="Glycosyltransferase 2-like" evidence="1">
    <location>
        <begin position="19"/>
        <end position="117"/>
    </location>
</feature>
<dbReference type="InterPro" id="IPR029044">
    <property type="entry name" value="Nucleotide-diphossugar_trans"/>
</dbReference>
<dbReference type="EMBL" id="MN739499">
    <property type="protein sequence ID" value="QHT08565.1"/>
    <property type="molecule type" value="Genomic_DNA"/>
</dbReference>
<evidence type="ECO:0000313" key="2">
    <source>
        <dbReference type="EMBL" id="QHT08565.1"/>
    </source>
</evidence>
<sequence length="281" mass="33101">MQYSLQFSKIFNTGTVEYSIVTPVYNQEKIIVDNIKSYITHTLNNFEIILILDCCSDNTKDNIKKFIDEYKNEHNNFIQIKIIETYEPLFETKCDNIGFKMAEGKYVLEIQADMMMTEIGYNKHLCKPFKLLDNVIAVSGRCCHNLFKDGGIGKLGSSIEQDISTLDVDKNTFYTYETCNRGPLLIEKEKLIELNYLDEEHYYLDNSDHDLMLRAYLFKKYICGYVPIDFYAPLENGSTRKQKDQKNSDKLNFLRRNINPNYINKYQTQWISLKPKKYKFI</sequence>